<dbReference type="EMBL" id="HBUF01342523">
    <property type="protein sequence ID" value="CAG6705545.1"/>
    <property type="molecule type" value="Transcribed_RNA"/>
</dbReference>
<dbReference type="EMBL" id="HBUF01305198">
    <property type="protein sequence ID" value="CAG6691918.1"/>
    <property type="molecule type" value="Transcribed_RNA"/>
</dbReference>
<dbReference type="EMBL" id="HBUF01660964">
    <property type="protein sequence ID" value="CAG6788623.1"/>
    <property type="molecule type" value="Transcribed_RNA"/>
</dbReference>
<evidence type="ECO:0000313" key="1">
    <source>
        <dbReference type="EMBL" id="CAG6691918.1"/>
    </source>
</evidence>
<organism evidence="1">
    <name type="scientific">Cacopsylla melanoneura</name>
    <dbReference type="NCBI Taxonomy" id="428564"/>
    <lineage>
        <taxon>Eukaryota</taxon>
        <taxon>Metazoa</taxon>
        <taxon>Ecdysozoa</taxon>
        <taxon>Arthropoda</taxon>
        <taxon>Hexapoda</taxon>
        <taxon>Insecta</taxon>
        <taxon>Pterygota</taxon>
        <taxon>Neoptera</taxon>
        <taxon>Paraneoptera</taxon>
        <taxon>Hemiptera</taxon>
        <taxon>Sternorrhyncha</taxon>
        <taxon>Psylloidea</taxon>
        <taxon>Psyllidae</taxon>
        <taxon>Psyllinae</taxon>
        <taxon>Cacopsylla</taxon>
    </lineage>
</organism>
<dbReference type="AlphaFoldDB" id="A0A8D8XCB4"/>
<reference evidence="1" key="1">
    <citation type="submission" date="2021-05" db="EMBL/GenBank/DDBJ databases">
        <authorList>
            <person name="Alioto T."/>
            <person name="Alioto T."/>
            <person name="Gomez Garrido J."/>
        </authorList>
    </citation>
    <scope>NUCLEOTIDE SEQUENCE</scope>
</reference>
<dbReference type="EMBL" id="HBUF01660963">
    <property type="protein sequence ID" value="CAG6788621.1"/>
    <property type="molecule type" value="Transcribed_RNA"/>
</dbReference>
<dbReference type="EMBL" id="HBUF01305201">
    <property type="protein sequence ID" value="CAG6691924.1"/>
    <property type="molecule type" value="Transcribed_RNA"/>
</dbReference>
<dbReference type="EMBL" id="HBUF01158523">
    <property type="protein sequence ID" value="CAG6649584.1"/>
    <property type="molecule type" value="Transcribed_RNA"/>
</dbReference>
<accession>A0A8D8XCB4</accession>
<dbReference type="EMBL" id="HBUF01305200">
    <property type="protein sequence ID" value="CAG6691922.1"/>
    <property type="molecule type" value="Transcribed_RNA"/>
</dbReference>
<dbReference type="EMBL" id="HBUF01342525">
    <property type="protein sequence ID" value="CAG6705550.1"/>
    <property type="molecule type" value="Transcribed_RNA"/>
</dbReference>
<dbReference type="EMBL" id="HBUF01158524">
    <property type="protein sequence ID" value="CAG6649586.1"/>
    <property type="molecule type" value="Transcribed_RNA"/>
</dbReference>
<proteinExistence type="predicted"/>
<dbReference type="EMBL" id="HBUF01660965">
    <property type="protein sequence ID" value="CAG6788625.1"/>
    <property type="molecule type" value="Transcribed_RNA"/>
</dbReference>
<dbReference type="EMBL" id="HBUF01342524">
    <property type="protein sequence ID" value="CAG6705547.1"/>
    <property type="molecule type" value="Transcribed_RNA"/>
</dbReference>
<dbReference type="EMBL" id="HBUF01305199">
    <property type="protein sequence ID" value="CAG6691920.1"/>
    <property type="molecule type" value="Transcribed_RNA"/>
</dbReference>
<dbReference type="EMBL" id="HBUF01342526">
    <property type="protein sequence ID" value="CAG6705553.1"/>
    <property type="molecule type" value="Transcribed_RNA"/>
</dbReference>
<name>A0A8D8XCB4_9HEMI</name>
<protein>
    <submittedName>
        <fullName evidence="1">Uncharacterized protein</fullName>
    </submittedName>
</protein>
<sequence length="106" mass="12586">MKQTPNHRPIMVTMKIGRHCKHYNGKQHQQTLYTAWIRTLNPAWTRTLLVPRPGTDKLFINNQVQAWIQQTCRNPLRTPTHVYGRTRTLSNPQPVLWNRNLLLHNQ</sequence>